<dbReference type="PANTHER" id="PTHR13887">
    <property type="entry name" value="GLUTATHIONE S-TRANSFERASE KAPPA"/>
    <property type="match status" value="1"/>
</dbReference>
<keyword evidence="1" id="KW-0732">Signal</keyword>
<evidence type="ECO:0000259" key="5">
    <source>
        <dbReference type="PROSITE" id="PS51352"/>
    </source>
</evidence>
<dbReference type="Gene3D" id="3.40.30.10">
    <property type="entry name" value="Glutaredoxin"/>
    <property type="match status" value="1"/>
</dbReference>
<keyword evidence="2" id="KW-0560">Oxidoreductase</keyword>
<dbReference type="Pfam" id="PF01323">
    <property type="entry name" value="DSBA"/>
    <property type="match status" value="1"/>
</dbReference>
<dbReference type="PANTHER" id="PTHR13887:SF14">
    <property type="entry name" value="DISULFIDE BOND FORMATION PROTEIN D"/>
    <property type="match status" value="1"/>
</dbReference>
<comment type="caution">
    <text evidence="6">The sequence shown here is derived from an EMBL/GenBank/DDBJ whole genome shotgun (WGS) entry which is preliminary data.</text>
</comment>
<sequence>MRKLLGTAALSVALMATAIQAQTTISDTQWEDVRGFLERNPEIHSQLEQMMDREIGPEQVEADAAYIAENTAAIFDDPMSPVLGNPEGDILVAVYTDFRCPYCKKTKPELMKLVEGDPRVKLVIKEWPILGPDSLEAAKFALAAYQVGGAEAYATVQAALFDAGGTRMTGYFLEELAQDAGLDPRSVIEAMDNPEIAAQIEKNNQQARALKITGTPAIIIGDVVARGAVPLEALKAGVAEVYGAE</sequence>
<gene>
    <name evidence="6" type="ORF">LCGC14_0271140</name>
</gene>
<dbReference type="PROSITE" id="PS51352">
    <property type="entry name" value="THIOREDOXIN_2"/>
    <property type="match status" value="1"/>
</dbReference>
<dbReference type="GO" id="GO:0016491">
    <property type="term" value="F:oxidoreductase activity"/>
    <property type="evidence" value="ECO:0007669"/>
    <property type="project" value="UniProtKB-KW"/>
</dbReference>
<dbReference type="PROSITE" id="PS00195">
    <property type="entry name" value="GLUTAREDOXIN_1"/>
    <property type="match status" value="1"/>
</dbReference>
<organism evidence="6">
    <name type="scientific">marine sediment metagenome</name>
    <dbReference type="NCBI Taxonomy" id="412755"/>
    <lineage>
        <taxon>unclassified sequences</taxon>
        <taxon>metagenomes</taxon>
        <taxon>ecological metagenomes</taxon>
    </lineage>
</organism>
<dbReference type="SUPFAM" id="SSF52833">
    <property type="entry name" value="Thioredoxin-like"/>
    <property type="match status" value="1"/>
</dbReference>
<evidence type="ECO:0000313" key="6">
    <source>
        <dbReference type="EMBL" id="KKN86245.1"/>
    </source>
</evidence>
<dbReference type="EMBL" id="LAZR01000150">
    <property type="protein sequence ID" value="KKN86245.1"/>
    <property type="molecule type" value="Genomic_DNA"/>
</dbReference>
<reference evidence="6" key="1">
    <citation type="journal article" date="2015" name="Nature">
        <title>Complex archaea that bridge the gap between prokaryotes and eukaryotes.</title>
        <authorList>
            <person name="Spang A."/>
            <person name="Saw J.H."/>
            <person name="Jorgensen S.L."/>
            <person name="Zaremba-Niedzwiedzka K."/>
            <person name="Martijn J."/>
            <person name="Lind A.E."/>
            <person name="van Eijk R."/>
            <person name="Schleper C."/>
            <person name="Guy L."/>
            <person name="Ettema T.J."/>
        </authorList>
    </citation>
    <scope>NUCLEOTIDE SEQUENCE</scope>
</reference>
<keyword evidence="3" id="KW-1015">Disulfide bond</keyword>
<protein>
    <recommendedName>
        <fullName evidence="5">Thioredoxin domain-containing protein</fullName>
    </recommendedName>
</protein>
<name>A0A0F9TZ14_9ZZZZ</name>
<evidence type="ECO:0000256" key="3">
    <source>
        <dbReference type="ARBA" id="ARBA00023157"/>
    </source>
</evidence>
<accession>A0A0F9TZ14</accession>
<feature type="domain" description="Thioredoxin" evidence="5">
    <location>
        <begin position="59"/>
        <end position="243"/>
    </location>
</feature>
<dbReference type="InterPro" id="IPR036249">
    <property type="entry name" value="Thioredoxin-like_sf"/>
</dbReference>
<keyword evidence="4" id="KW-0676">Redox-active center</keyword>
<dbReference type="InterPro" id="IPR011767">
    <property type="entry name" value="GLR_AS"/>
</dbReference>
<dbReference type="InterPro" id="IPR013766">
    <property type="entry name" value="Thioredoxin_domain"/>
</dbReference>
<dbReference type="InterPro" id="IPR001853">
    <property type="entry name" value="DSBA-like_thioredoxin_dom"/>
</dbReference>
<proteinExistence type="predicted"/>
<dbReference type="CDD" id="cd03023">
    <property type="entry name" value="DsbA_Com1_like"/>
    <property type="match status" value="1"/>
</dbReference>
<evidence type="ECO:0000256" key="2">
    <source>
        <dbReference type="ARBA" id="ARBA00023002"/>
    </source>
</evidence>
<dbReference type="AlphaFoldDB" id="A0A0F9TZ14"/>
<evidence type="ECO:0000256" key="1">
    <source>
        <dbReference type="ARBA" id="ARBA00022729"/>
    </source>
</evidence>
<evidence type="ECO:0000256" key="4">
    <source>
        <dbReference type="ARBA" id="ARBA00023284"/>
    </source>
</evidence>